<name>A0A0H2MN77_9PROT</name>
<dbReference type="RefSeq" id="WP_047762368.1">
    <property type="nucleotide sequence ID" value="NZ_LAQL01000002.1"/>
</dbReference>
<organism evidence="1 2">
    <name type="scientific">Kiloniella spongiae</name>
    <dbReference type="NCBI Taxonomy" id="1489064"/>
    <lineage>
        <taxon>Bacteria</taxon>
        <taxon>Pseudomonadati</taxon>
        <taxon>Pseudomonadota</taxon>
        <taxon>Alphaproteobacteria</taxon>
        <taxon>Rhodospirillales</taxon>
        <taxon>Kiloniellaceae</taxon>
        <taxon>Kiloniella</taxon>
    </lineage>
</organism>
<dbReference type="EMBL" id="LAQL01000002">
    <property type="protein sequence ID" value="KLN62242.1"/>
    <property type="molecule type" value="Genomic_DNA"/>
</dbReference>
<keyword evidence="2" id="KW-1185">Reference proteome</keyword>
<dbReference type="STRING" id="1489064.WH96_01585"/>
<sequence>MIKFLPLLFILVIAACGPLPRPFMAQEPDSNPLLQLENTRPLAVEPPIFQLKETNLETTDLTLWAQDNLSQALRDQDLPAANDAFASNSLHLYSSFETERVAGNQILLSLKVRITETTAPDRFLIELEEKTKIPRIHLKKNPKSVLTELIKRASQNVSHKIAQLDQETGPQPQTADYVSIQLASLPDDLDTRTKKVLENELRASFQIRKLYLTRQTTEAFVYKLKLKIDLSKQNEQGFLSLLWSLEDSANGEEIGQISQTNPIPNLPLSRILIPASEAIAEGTAMGIKDLLQQKSLQNQTVLK</sequence>
<evidence type="ECO:0008006" key="3">
    <source>
        <dbReference type="Google" id="ProtNLM"/>
    </source>
</evidence>
<reference evidence="1 2" key="1">
    <citation type="submission" date="2015-03" db="EMBL/GenBank/DDBJ databases">
        <title>Genome Sequence of Kiloniella spongiae MEBiC09566, isolated from a marine sponge.</title>
        <authorList>
            <person name="Shao Z."/>
            <person name="Wang L."/>
            <person name="Li X."/>
        </authorList>
    </citation>
    <scope>NUCLEOTIDE SEQUENCE [LARGE SCALE GENOMIC DNA]</scope>
    <source>
        <strain evidence="1 2">MEBiC09566</strain>
    </source>
</reference>
<proteinExistence type="predicted"/>
<evidence type="ECO:0000313" key="2">
    <source>
        <dbReference type="Proteomes" id="UP000035444"/>
    </source>
</evidence>
<dbReference type="AlphaFoldDB" id="A0A0H2MN77"/>
<protein>
    <recommendedName>
        <fullName evidence="3">Lipoprotein</fullName>
    </recommendedName>
</protein>
<dbReference type="Proteomes" id="UP000035444">
    <property type="component" value="Unassembled WGS sequence"/>
</dbReference>
<dbReference type="PROSITE" id="PS51257">
    <property type="entry name" value="PROKAR_LIPOPROTEIN"/>
    <property type="match status" value="1"/>
</dbReference>
<accession>A0A0H2MN77</accession>
<gene>
    <name evidence="1" type="ORF">WH96_01585</name>
</gene>
<evidence type="ECO:0000313" key="1">
    <source>
        <dbReference type="EMBL" id="KLN62242.1"/>
    </source>
</evidence>
<comment type="caution">
    <text evidence="1">The sequence shown here is derived from an EMBL/GenBank/DDBJ whole genome shotgun (WGS) entry which is preliminary data.</text>
</comment>